<gene>
    <name evidence="1" type="ORF">CAEBREN_02648</name>
</gene>
<keyword evidence="2" id="KW-1185">Reference proteome</keyword>
<dbReference type="EMBL" id="GL379958">
    <property type="protein sequence ID" value="EGT38454.1"/>
    <property type="molecule type" value="Genomic_DNA"/>
</dbReference>
<dbReference type="InParanoid" id="G0NVP0"/>
<dbReference type="AlphaFoldDB" id="G0NVP0"/>
<accession>G0NVP0</accession>
<organism evidence="2">
    <name type="scientific">Caenorhabditis brenneri</name>
    <name type="common">Nematode worm</name>
    <dbReference type="NCBI Taxonomy" id="135651"/>
    <lineage>
        <taxon>Eukaryota</taxon>
        <taxon>Metazoa</taxon>
        <taxon>Ecdysozoa</taxon>
        <taxon>Nematoda</taxon>
        <taxon>Chromadorea</taxon>
        <taxon>Rhabditida</taxon>
        <taxon>Rhabditina</taxon>
        <taxon>Rhabditomorpha</taxon>
        <taxon>Rhabditoidea</taxon>
        <taxon>Rhabditidae</taxon>
        <taxon>Peloderinae</taxon>
        <taxon>Caenorhabditis</taxon>
    </lineage>
</organism>
<dbReference type="Proteomes" id="UP000008068">
    <property type="component" value="Unassembled WGS sequence"/>
</dbReference>
<evidence type="ECO:0000313" key="1">
    <source>
        <dbReference type="EMBL" id="EGT38454.1"/>
    </source>
</evidence>
<proteinExistence type="predicted"/>
<name>G0NVP0_CAEBE</name>
<dbReference type="HOGENOM" id="CLU_081940_0_0_1"/>
<sequence length="252" mass="29432">MIKQALPSKQAKYKCRVWPKEVSHIKIYSRFGIYTGFEPNVDHIIEVLSYPPIKVVIDGEGAVIHAIEWVKTHQHCVKEVLYLSNFCSISFGPILEFINQLIELNARIEFDMGMIIGMRLVIVGSQEEILIDNPNTTFIPYFWRLNSRKIRIVDRHPPYLTEMFLGGFTLSDIDESSMIEQMIFELEEGKINWTRLRNCKKSEEELQHPIYGEINEYYKMDHVSRKVILFETHHDGKTLLVVDIEPYIAPDS</sequence>
<evidence type="ECO:0000313" key="2">
    <source>
        <dbReference type="Proteomes" id="UP000008068"/>
    </source>
</evidence>
<reference evidence="2" key="1">
    <citation type="submission" date="2011-07" db="EMBL/GenBank/DDBJ databases">
        <authorList>
            <consortium name="Caenorhabditis brenneri Sequencing and Analysis Consortium"/>
            <person name="Wilson R.K."/>
        </authorList>
    </citation>
    <scope>NUCLEOTIDE SEQUENCE [LARGE SCALE GENOMIC DNA]</scope>
    <source>
        <strain evidence="2">PB2801</strain>
    </source>
</reference>
<protein>
    <submittedName>
        <fullName evidence="1">Uncharacterized protein</fullName>
    </submittedName>
</protein>